<dbReference type="Pfam" id="PF18017">
    <property type="entry name" value="SAM_4"/>
    <property type="match status" value="1"/>
</dbReference>
<protein>
    <submittedName>
        <fullName evidence="2">Uncharacterized protein C19orf47</fullName>
    </submittedName>
</protein>
<feature type="compositionally biased region" description="Polar residues" evidence="1">
    <location>
        <begin position="110"/>
        <end position="132"/>
    </location>
</feature>
<dbReference type="InterPro" id="IPR039161">
    <property type="entry name" value="C19orf47-like"/>
</dbReference>
<reference evidence="2" key="1">
    <citation type="submission" date="2018-10" db="EMBL/GenBank/DDBJ databases">
        <title>Transcriptome assembly of Aceria tosichella (Wheat curl mite) Type 2.</title>
        <authorList>
            <person name="Scully E.D."/>
            <person name="Geib S.M."/>
            <person name="Palmer N.A."/>
            <person name="Gupta A.K."/>
            <person name="Sarath G."/>
            <person name="Tatineni S."/>
        </authorList>
    </citation>
    <scope>NUCLEOTIDE SEQUENCE</scope>
    <source>
        <strain evidence="2">LincolnNE</strain>
    </source>
</reference>
<feature type="region of interest" description="Disordered" evidence="1">
    <location>
        <begin position="186"/>
        <end position="205"/>
    </location>
</feature>
<dbReference type="SUPFAM" id="SSF47769">
    <property type="entry name" value="SAM/Pointed domain"/>
    <property type="match status" value="1"/>
</dbReference>
<feature type="compositionally biased region" description="Low complexity" evidence="1">
    <location>
        <begin position="1"/>
        <end position="27"/>
    </location>
</feature>
<evidence type="ECO:0000313" key="2">
    <source>
        <dbReference type="EMBL" id="MDE45197.1"/>
    </source>
</evidence>
<accession>A0A6G1S4V6</accession>
<feature type="compositionally biased region" description="Polar residues" evidence="1">
    <location>
        <begin position="270"/>
        <end position="301"/>
    </location>
</feature>
<dbReference type="GO" id="GO:0005634">
    <property type="term" value="C:nucleus"/>
    <property type="evidence" value="ECO:0007669"/>
    <property type="project" value="TreeGrafter"/>
</dbReference>
<dbReference type="Gene3D" id="1.10.150.50">
    <property type="entry name" value="Transcription Factor, Ets-1"/>
    <property type="match status" value="1"/>
</dbReference>
<name>A0A6G1S4V6_9ACAR</name>
<feature type="compositionally biased region" description="Polar residues" evidence="1">
    <location>
        <begin position="142"/>
        <end position="159"/>
    </location>
</feature>
<dbReference type="AlphaFoldDB" id="A0A6G1S4V6"/>
<feature type="region of interest" description="Disordered" evidence="1">
    <location>
        <begin position="245"/>
        <end position="340"/>
    </location>
</feature>
<feature type="compositionally biased region" description="Polar residues" evidence="1">
    <location>
        <begin position="190"/>
        <end position="205"/>
    </location>
</feature>
<evidence type="ECO:0000256" key="1">
    <source>
        <dbReference type="SAM" id="MobiDB-lite"/>
    </source>
</evidence>
<dbReference type="EMBL" id="GGYP01000426">
    <property type="protein sequence ID" value="MDE45197.1"/>
    <property type="molecule type" value="Transcribed_RNA"/>
</dbReference>
<dbReference type="PANTHER" id="PTHR21359">
    <property type="entry name" value="DUF5577 DOMAIN-CONTAINING PROTEIN"/>
    <property type="match status" value="1"/>
</dbReference>
<sequence length="340" mass="37393">MSSNNDDNNVGNDEQQIQPKQQQQQQQPTSFEVWNNFLVSAGIPSGVAHDYAITFSQHRIRIDMLKEITKDILLDMGIKAMGDIIAILRHAKQICTQNELKTATGMVKSASNVNNSMSGDSPMAHSQQQQHPISPASASKPHLSQRTPITLNRSSPSVSSLVGNKIQSRLNLESGALVASSSLASSYSSTNNNTAMQGSNKRTASFLSKSMEKRLRPAETEKTLTVHYPPKAAIARAAQRISGSNNIHKAGSIKSRLGSTATHSGRESKSFNLTTNVTNNNRSTYKNKQSHRSSSITPNNNSDRRHESRRSKDRTSRDDRPSQSNRPKSTVFNRLGETIR</sequence>
<proteinExistence type="predicted"/>
<feature type="region of interest" description="Disordered" evidence="1">
    <location>
        <begin position="1"/>
        <end position="29"/>
    </location>
</feature>
<dbReference type="InterPro" id="IPR013761">
    <property type="entry name" value="SAM/pointed_sf"/>
</dbReference>
<feature type="region of interest" description="Disordered" evidence="1">
    <location>
        <begin position="110"/>
        <end position="159"/>
    </location>
</feature>
<organism evidence="2">
    <name type="scientific">Aceria tosichella</name>
    <name type="common">wheat curl mite</name>
    <dbReference type="NCBI Taxonomy" id="561515"/>
    <lineage>
        <taxon>Eukaryota</taxon>
        <taxon>Metazoa</taxon>
        <taxon>Ecdysozoa</taxon>
        <taxon>Arthropoda</taxon>
        <taxon>Chelicerata</taxon>
        <taxon>Arachnida</taxon>
        <taxon>Acari</taxon>
        <taxon>Acariformes</taxon>
        <taxon>Trombidiformes</taxon>
        <taxon>Prostigmata</taxon>
        <taxon>Eupodina</taxon>
        <taxon>Eriophyoidea</taxon>
        <taxon>Eriophyidae</taxon>
        <taxon>Eriophyinae</taxon>
        <taxon>Aceriini</taxon>
        <taxon>Aceria</taxon>
    </lineage>
</organism>
<gene>
    <name evidence="2" type="primary">CS047</name>
    <name evidence="2" type="ORF">g.10919</name>
</gene>
<dbReference type="PANTHER" id="PTHR21359:SF1">
    <property type="entry name" value="DUF5577 DOMAIN-CONTAINING PROTEIN"/>
    <property type="match status" value="1"/>
</dbReference>
<feature type="compositionally biased region" description="Polar residues" evidence="1">
    <location>
        <begin position="322"/>
        <end position="332"/>
    </location>
</feature>